<protein>
    <recommendedName>
        <fullName evidence="11">Choline transporter</fullName>
    </recommendedName>
</protein>
<feature type="transmembrane region" description="Helical" evidence="8">
    <location>
        <begin position="177"/>
        <end position="196"/>
    </location>
</feature>
<evidence type="ECO:0000256" key="7">
    <source>
        <dbReference type="ARBA" id="ARBA00023136"/>
    </source>
</evidence>
<organism evidence="9 10">
    <name type="scientific">Acetobacterium bakii</name>
    <dbReference type="NCBI Taxonomy" id="52689"/>
    <lineage>
        <taxon>Bacteria</taxon>
        <taxon>Bacillati</taxon>
        <taxon>Bacillota</taxon>
        <taxon>Clostridia</taxon>
        <taxon>Eubacteriales</taxon>
        <taxon>Eubacteriaceae</taxon>
        <taxon>Acetobacterium</taxon>
    </lineage>
</organism>
<dbReference type="EMBL" id="LGYO01000009">
    <property type="protein sequence ID" value="KNZ42777.1"/>
    <property type="molecule type" value="Genomic_DNA"/>
</dbReference>
<evidence type="ECO:0008006" key="11">
    <source>
        <dbReference type="Google" id="ProtNLM"/>
    </source>
</evidence>
<dbReference type="InterPro" id="IPR000060">
    <property type="entry name" value="BCCT_transptr"/>
</dbReference>
<evidence type="ECO:0000256" key="2">
    <source>
        <dbReference type="ARBA" id="ARBA00005658"/>
    </source>
</evidence>
<feature type="transmembrane region" description="Helical" evidence="8">
    <location>
        <begin position="434"/>
        <end position="453"/>
    </location>
</feature>
<dbReference type="NCBIfam" id="TIGR00842">
    <property type="entry name" value="bcct"/>
    <property type="match status" value="1"/>
</dbReference>
<dbReference type="Gene3D" id="1.20.1740.10">
    <property type="entry name" value="Amino acid/polyamine transporter I"/>
    <property type="match status" value="1"/>
</dbReference>
<feature type="transmembrane region" description="Helical" evidence="8">
    <location>
        <begin position="249"/>
        <end position="268"/>
    </location>
</feature>
<sequence length="500" mass="55462">MIIIVLILVFIVDAYLFISPDQSKNMIDLINNYILNVFGFIYAWIVLLSLLLCIYIGVSRFGPIRLGEDKKEYSEFSWAAMMFCSSMAAGFIYWGSIEWVFHYMNPPYGIMPLSTEATEFAATLPLFYWGLSAWGVYLIPAVAFAFLRYNLKNERFDVASACKPLLGKYADGVGGKMIDIFFLFGILGGIGTALGIGSPLVSASLHQLFGFNDTPMLRFLVIIVVTVIFTVSAYNGVKKGIRILSNINIVLMLLLIIYVFLVGNKGFIVNMQTTSMGILIDNFFKMSTYMDPVNNSGDPQSWLVFYWAWWLSYSIFMGLFIAKISRGRTIRQVIFGGLFYGFLGSFSMFSVLGNYSMDLQLRGVIDIVKGVTENGGPATVIDMFSKMPLGGIVVFVILITSILSMATSFDSAAYTMAMVSSKQIPLNGRPSRKLTIFWAVALAAIPMALMIFNGSLVQVQALTVILALPTCVIYVIIVISCLKMLSQWSVINAPSQTTEK</sequence>
<dbReference type="PATRIC" id="fig|52689.4.peg.4075"/>
<dbReference type="GO" id="GO:0005886">
    <property type="term" value="C:plasma membrane"/>
    <property type="evidence" value="ECO:0007669"/>
    <property type="project" value="UniProtKB-SubCell"/>
</dbReference>
<feature type="transmembrane region" description="Helical" evidence="8">
    <location>
        <begin position="302"/>
        <end position="321"/>
    </location>
</feature>
<evidence type="ECO:0000256" key="3">
    <source>
        <dbReference type="ARBA" id="ARBA00022448"/>
    </source>
</evidence>
<dbReference type="Proteomes" id="UP000036873">
    <property type="component" value="Unassembled WGS sequence"/>
</dbReference>
<dbReference type="PANTHER" id="PTHR30047:SF7">
    <property type="entry name" value="HIGH-AFFINITY CHOLINE TRANSPORT PROTEIN"/>
    <property type="match status" value="1"/>
</dbReference>
<evidence type="ECO:0000256" key="8">
    <source>
        <dbReference type="SAM" id="Phobius"/>
    </source>
</evidence>
<dbReference type="AlphaFoldDB" id="A0A0L6U336"/>
<keyword evidence="5 8" id="KW-0812">Transmembrane</keyword>
<keyword evidence="3" id="KW-0813">Transport</keyword>
<comment type="caution">
    <text evidence="9">The sequence shown here is derived from an EMBL/GenBank/DDBJ whole genome shotgun (WGS) entry which is preliminary data.</text>
</comment>
<dbReference type="PANTHER" id="PTHR30047">
    <property type="entry name" value="HIGH-AFFINITY CHOLINE TRANSPORT PROTEIN-RELATED"/>
    <property type="match status" value="1"/>
</dbReference>
<proteinExistence type="inferred from homology"/>
<feature type="transmembrane region" description="Helical" evidence="8">
    <location>
        <begin position="33"/>
        <end position="58"/>
    </location>
</feature>
<name>A0A0L6U336_9FIRM</name>
<reference evidence="10" key="1">
    <citation type="submission" date="2015-07" db="EMBL/GenBank/DDBJ databases">
        <title>Draft genome sequence of Acetobacterium bakii DSM 8293, a potential psychrophilic chemical producer through syngas fermentation.</title>
        <authorList>
            <person name="Song Y."/>
            <person name="Hwang S."/>
            <person name="Cho B.-K."/>
        </authorList>
    </citation>
    <scope>NUCLEOTIDE SEQUENCE [LARGE SCALE GENOMIC DNA]</scope>
    <source>
        <strain evidence="10">DSM 8239</strain>
    </source>
</reference>
<evidence type="ECO:0000256" key="6">
    <source>
        <dbReference type="ARBA" id="ARBA00022989"/>
    </source>
</evidence>
<keyword evidence="6 8" id="KW-1133">Transmembrane helix</keyword>
<feature type="transmembrane region" description="Helical" evidence="8">
    <location>
        <begin position="126"/>
        <end position="147"/>
    </location>
</feature>
<comment type="similarity">
    <text evidence="2">Belongs to the BCCT transporter (TC 2.A.15) family.</text>
</comment>
<feature type="transmembrane region" description="Helical" evidence="8">
    <location>
        <begin position="333"/>
        <end position="352"/>
    </location>
</feature>
<dbReference type="GO" id="GO:0022857">
    <property type="term" value="F:transmembrane transporter activity"/>
    <property type="evidence" value="ECO:0007669"/>
    <property type="project" value="InterPro"/>
</dbReference>
<comment type="subcellular location">
    <subcellularLocation>
        <location evidence="1">Cell membrane</location>
        <topology evidence="1">Multi-pass membrane protein</topology>
    </subcellularLocation>
</comment>
<evidence type="ECO:0000256" key="1">
    <source>
        <dbReference type="ARBA" id="ARBA00004651"/>
    </source>
</evidence>
<feature type="transmembrane region" description="Helical" evidence="8">
    <location>
        <begin position="392"/>
        <end position="413"/>
    </location>
</feature>
<evidence type="ECO:0000256" key="4">
    <source>
        <dbReference type="ARBA" id="ARBA00022475"/>
    </source>
</evidence>
<evidence type="ECO:0000256" key="5">
    <source>
        <dbReference type="ARBA" id="ARBA00022692"/>
    </source>
</evidence>
<keyword evidence="7 8" id="KW-0472">Membrane</keyword>
<dbReference type="Pfam" id="PF02028">
    <property type="entry name" value="BCCT"/>
    <property type="match status" value="1"/>
</dbReference>
<accession>A0A0L6U336</accession>
<feature type="transmembrane region" description="Helical" evidence="8">
    <location>
        <begin position="78"/>
        <end position="97"/>
    </location>
</feature>
<evidence type="ECO:0000313" key="9">
    <source>
        <dbReference type="EMBL" id="KNZ42777.1"/>
    </source>
</evidence>
<gene>
    <name evidence="9" type="ORF">AKG39_04825</name>
</gene>
<keyword evidence="4" id="KW-1003">Cell membrane</keyword>
<feature type="transmembrane region" description="Helical" evidence="8">
    <location>
        <begin position="459"/>
        <end position="482"/>
    </location>
</feature>
<feature type="transmembrane region" description="Helical" evidence="8">
    <location>
        <begin position="216"/>
        <end position="237"/>
    </location>
</feature>
<keyword evidence="10" id="KW-1185">Reference proteome</keyword>
<evidence type="ECO:0000313" key="10">
    <source>
        <dbReference type="Proteomes" id="UP000036873"/>
    </source>
</evidence>